<comment type="subcellular location">
    <subcellularLocation>
        <location evidence="4">Cell envelope</location>
    </subcellularLocation>
</comment>
<keyword evidence="8 11" id="KW-0547">Nucleotide-binding</keyword>
<keyword evidence="15" id="KW-1185">Reference proteome</keyword>
<dbReference type="GO" id="GO:0008663">
    <property type="term" value="F:2',3'-cyclic-nucleotide 2'-phosphodiesterase activity"/>
    <property type="evidence" value="ECO:0007669"/>
    <property type="project" value="UniProtKB-EC"/>
</dbReference>
<evidence type="ECO:0000256" key="7">
    <source>
        <dbReference type="ARBA" id="ARBA00022729"/>
    </source>
</evidence>
<dbReference type="InterPro" id="IPR041827">
    <property type="entry name" value="CpdB_N"/>
</dbReference>
<dbReference type="PANTHER" id="PTHR11575:SF6">
    <property type="entry name" value="2',3'-CYCLIC-NUCLEOTIDE 2'-PHOSPHODIESTERASE_3'-NUCLEOTIDASE"/>
    <property type="match status" value="1"/>
</dbReference>
<dbReference type="Gene3D" id="3.60.21.10">
    <property type="match status" value="1"/>
</dbReference>
<feature type="domain" description="5'-Nucleotidase C-terminal" evidence="13">
    <location>
        <begin position="442"/>
        <end position="576"/>
    </location>
</feature>
<evidence type="ECO:0000256" key="2">
    <source>
        <dbReference type="ARBA" id="ARBA00001730"/>
    </source>
</evidence>
<feature type="signal peptide" evidence="11">
    <location>
        <begin position="1"/>
        <end position="31"/>
    </location>
</feature>
<evidence type="ECO:0000256" key="5">
    <source>
        <dbReference type="ARBA" id="ARBA00006654"/>
    </source>
</evidence>
<organism evidence="14 15">
    <name type="scientific">Denitrobaculum tricleocarpae</name>
    <dbReference type="NCBI Taxonomy" id="2591009"/>
    <lineage>
        <taxon>Bacteria</taxon>
        <taxon>Pseudomonadati</taxon>
        <taxon>Pseudomonadota</taxon>
        <taxon>Alphaproteobacteria</taxon>
        <taxon>Rhodospirillales</taxon>
        <taxon>Rhodospirillaceae</taxon>
        <taxon>Denitrobaculum</taxon>
    </lineage>
</organism>
<dbReference type="PROSITE" id="PS00786">
    <property type="entry name" value="5_NUCLEOTIDASE_2"/>
    <property type="match status" value="1"/>
</dbReference>
<sequence>MSASIGRSPRPTIAVAAFCLGFMAFSGSALSETTATLRIMQTTDIHVHVADYDYYANKQSASVGLAKVATLIEQARAENPNHLMIDNGDLIQGNPLGDYMAKRRGLQKDEVHPVFKAMNLIDYDVGNIGNHEFNYGLEYLGIALAGAKFPYVSANVFYDDGDLDPTNDKPYFAPYVILERELLAADGQRYPIKIGVIGFVPPQIMQWDKAHLSGKLIARDIIDSAHRYVPEMEAMGADVIVAVPHSGLTAERPKVLDENATYELSLVPGIDAILFGHAHQVFPSETYADLPGVDVKTGTINGVPATMPGFWGSHLGLVDLELRRSTVGKWYVNGGEGKVRATYKREGREKIALVDADPKIMAAIAEEHQATIAYMSEAVGRTEAPINSYFALVADDPSIQIVTNAQKWYVERLIKGTEYDGLPVLSAGAPFKAGGRGGPEYYTAIESGDIALRNVADLYIYPNTLRAVLLTGAQVQEWLEMSAGAFNQIDPGTRSEQALLNPEFPSYNFDVIDGVTYRIDLTQPARYARDGSLTDPDARRIVDLQFQGAAIDPEAKFIVATNNYRAGGGGNFPALDGTTTIIEAPDENRTVLANYIFELKSFNPSADMNWSFEPVSGDVNVTFSSSPAAAKVLDGSLPIEAAGEADDGFAKYRMIMQ</sequence>
<comment type="catalytic activity">
    <reaction evidence="2">
        <text>a nucleoside 2',3'-cyclic phosphate + H2O = a nucleoside 3'-phosphate + H(+)</text>
        <dbReference type="Rhea" id="RHEA:19621"/>
        <dbReference type="ChEBI" id="CHEBI:15377"/>
        <dbReference type="ChEBI" id="CHEBI:15378"/>
        <dbReference type="ChEBI" id="CHEBI:66949"/>
        <dbReference type="ChEBI" id="CHEBI:66954"/>
        <dbReference type="EC" id="3.1.4.16"/>
    </reaction>
</comment>
<dbReference type="PRINTS" id="PR01607">
    <property type="entry name" value="APYRASEFAMLY"/>
</dbReference>
<dbReference type="GO" id="GO:0046872">
    <property type="term" value="F:metal ion binding"/>
    <property type="evidence" value="ECO:0007669"/>
    <property type="project" value="UniProtKB-KW"/>
</dbReference>
<feature type="chain" id="PRO_5022269662" evidence="11">
    <location>
        <begin position="32"/>
        <end position="657"/>
    </location>
</feature>
<comment type="cofactor">
    <cofactor evidence="3">
        <name>a divalent metal cation</name>
        <dbReference type="ChEBI" id="CHEBI:60240"/>
    </cofactor>
</comment>
<dbReference type="InterPro" id="IPR004843">
    <property type="entry name" value="Calcineurin-like_PHP"/>
</dbReference>
<dbReference type="PANTHER" id="PTHR11575">
    <property type="entry name" value="5'-NUCLEOTIDASE-RELATED"/>
    <property type="match status" value="1"/>
</dbReference>
<feature type="domain" description="Calcineurin-like phosphoesterase" evidence="12">
    <location>
        <begin position="37"/>
        <end position="280"/>
    </location>
</feature>
<protein>
    <submittedName>
        <fullName evidence="14">Bifunctional 2',3'-cyclic-nucleotide 2'-phosphodiesterase/3'-nucleotidase</fullName>
    </submittedName>
</protein>
<dbReference type="CDD" id="cd07410">
    <property type="entry name" value="MPP_CpdB_N"/>
    <property type="match status" value="1"/>
</dbReference>
<evidence type="ECO:0000256" key="6">
    <source>
        <dbReference type="ARBA" id="ARBA00022723"/>
    </source>
</evidence>
<dbReference type="RefSeq" id="WP_142896127.1">
    <property type="nucleotide sequence ID" value="NZ_ML660054.1"/>
</dbReference>
<dbReference type="SUPFAM" id="SSF55816">
    <property type="entry name" value="5'-nucleotidase (syn. UDP-sugar hydrolase), C-terminal domain"/>
    <property type="match status" value="1"/>
</dbReference>
<dbReference type="InterPro" id="IPR036907">
    <property type="entry name" value="5'-Nucleotdase_C_sf"/>
</dbReference>
<dbReference type="GO" id="GO:0000166">
    <property type="term" value="F:nucleotide binding"/>
    <property type="evidence" value="ECO:0007669"/>
    <property type="project" value="UniProtKB-KW"/>
</dbReference>
<comment type="caution">
    <text evidence="14">The sequence shown here is derived from an EMBL/GenBank/DDBJ whole genome shotgun (WGS) entry which is preliminary data.</text>
</comment>
<dbReference type="NCBIfam" id="NF006938">
    <property type="entry name" value="PRK09420.1"/>
    <property type="match status" value="1"/>
</dbReference>
<evidence type="ECO:0000256" key="9">
    <source>
        <dbReference type="ARBA" id="ARBA00022801"/>
    </source>
</evidence>
<evidence type="ECO:0000256" key="11">
    <source>
        <dbReference type="RuleBase" id="RU362119"/>
    </source>
</evidence>
<gene>
    <name evidence="14" type="ORF">FKG95_09530</name>
</gene>
<accession>A0A545TT67</accession>
<evidence type="ECO:0000313" key="14">
    <source>
        <dbReference type="EMBL" id="TQV80414.1"/>
    </source>
</evidence>
<dbReference type="InterPro" id="IPR008334">
    <property type="entry name" value="5'-Nucleotdase_C"/>
</dbReference>
<evidence type="ECO:0000259" key="13">
    <source>
        <dbReference type="Pfam" id="PF02872"/>
    </source>
</evidence>
<keyword evidence="9 11" id="KW-0378">Hydrolase</keyword>
<reference evidence="14 15" key="1">
    <citation type="submission" date="2019-06" db="EMBL/GenBank/DDBJ databases">
        <title>Whole genome sequence for Rhodospirillaceae sp. R148.</title>
        <authorList>
            <person name="Wang G."/>
        </authorList>
    </citation>
    <scope>NUCLEOTIDE SEQUENCE [LARGE SCALE GENOMIC DNA]</scope>
    <source>
        <strain evidence="14 15">R148</strain>
    </source>
</reference>
<keyword evidence="7 11" id="KW-0732">Signal</keyword>
<dbReference type="AlphaFoldDB" id="A0A545TT67"/>
<dbReference type="InterPro" id="IPR006146">
    <property type="entry name" value="5'-Nucleotdase_CS"/>
</dbReference>
<dbReference type="GO" id="GO:0030288">
    <property type="term" value="C:outer membrane-bounded periplasmic space"/>
    <property type="evidence" value="ECO:0007669"/>
    <property type="project" value="TreeGrafter"/>
</dbReference>
<dbReference type="Gene3D" id="3.90.780.10">
    <property type="entry name" value="5'-Nucleotidase, C-terminal domain"/>
    <property type="match status" value="1"/>
</dbReference>
<evidence type="ECO:0000313" key="15">
    <source>
        <dbReference type="Proteomes" id="UP000315252"/>
    </source>
</evidence>
<evidence type="ECO:0000256" key="4">
    <source>
        <dbReference type="ARBA" id="ARBA00004196"/>
    </source>
</evidence>
<evidence type="ECO:0000256" key="10">
    <source>
        <dbReference type="ARBA" id="ARBA00023268"/>
    </source>
</evidence>
<evidence type="ECO:0000256" key="1">
    <source>
        <dbReference type="ARBA" id="ARBA00000527"/>
    </source>
</evidence>
<dbReference type="OrthoDB" id="5469761at2"/>
<evidence type="ECO:0000259" key="12">
    <source>
        <dbReference type="Pfam" id="PF00149"/>
    </source>
</evidence>
<keyword evidence="6" id="KW-0479">Metal-binding</keyword>
<dbReference type="GO" id="GO:0009166">
    <property type="term" value="P:nucleotide catabolic process"/>
    <property type="evidence" value="ECO:0007669"/>
    <property type="project" value="InterPro"/>
</dbReference>
<proteinExistence type="inferred from homology"/>
<comment type="similarity">
    <text evidence="5 11">Belongs to the 5'-nucleotidase family.</text>
</comment>
<dbReference type="Proteomes" id="UP000315252">
    <property type="component" value="Unassembled WGS sequence"/>
</dbReference>
<dbReference type="Pfam" id="PF02872">
    <property type="entry name" value="5_nucleotid_C"/>
    <property type="match status" value="1"/>
</dbReference>
<dbReference type="EMBL" id="VHSH01000003">
    <property type="protein sequence ID" value="TQV80414.1"/>
    <property type="molecule type" value="Genomic_DNA"/>
</dbReference>
<dbReference type="GO" id="GO:0008254">
    <property type="term" value="F:3'-nucleotidase activity"/>
    <property type="evidence" value="ECO:0007669"/>
    <property type="project" value="UniProtKB-EC"/>
</dbReference>
<name>A0A545TT67_9PROT</name>
<dbReference type="InterPro" id="IPR006179">
    <property type="entry name" value="5_nucleotidase/apyrase"/>
</dbReference>
<dbReference type="InterPro" id="IPR029052">
    <property type="entry name" value="Metallo-depent_PP-like"/>
</dbReference>
<dbReference type="Pfam" id="PF00149">
    <property type="entry name" value="Metallophos"/>
    <property type="match status" value="1"/>
</dbReference>
<evidence type="ECO:0000256" key="3">
    <source>
        <dbReference type="ARBA" id="ARBA00001968"/>
    </source>
</evidence>
<evidence type="ECO:0000256" key="8">
    <source>
        <dbReference type="ARBA" id="ARBA00022741"/>
    </source>
</evidence>
<comment type="catalytic activity">
    <reaction evidence="1">
        <text>a ribonucleoside 3'-phosphate + H2O = a ribonucleoside + phosphate</text>
        <dbReference type="Rhea" id="RHEA:10144"/>
        <dbReference type="ChEBI" id="CHEBI:13197"/>
        <dbReference type="ChEBI" id="CHEBI:15377"/>
        <dbReference type="ChEBI" id="CHEBI:18254"/>
        <dbReference type="ChEBI" id="CHEBI:43474"/>
        <dbReference type="EC" id="3.1.3.6"/>
    </reaction>
</comment>
<keyword evidence="10" id="KW-0511">Multifunctional enzyme</keyword>
<dbReference type="SUPFAM" id="SSF56300">
    <property type="entry name" value="Metallo-dependent phosphatases"/>
    <property type="match status" value="1"/>
</dbReference>